<dbReference type="Gene3D" id="3.20.20.10">
    <property type="entry name" value="Alanine racemase"/>
    <property type="match status" value="1"/>
</dbReference>
<dbReference type="GO" id="GO:0008721">
    <property type="term" value="F:D-serine ammonia-lyase activity"/>
    <property type="evidence" value="ECO:0007669"/>
    <property type="project" value="TreeGrafter"/>
</dbReference>
<comment type="caution">
    <text evidence="4">The sequence shown here is derived from an EMBL/GenBank/DDBJ whole genome shotgun (WGS) entry which is preliminary data.</text>
</comment>
<evidence type="ECO:0000256" key="1">
    <source>
        <dbReference type="ARBA" id="ARBA00005323"/>
    </source>
</evidence>
<dbReference type="Pfam" id="PF14031">
    <property type="entry name" value="D-ser_dehydrat"/>
    <property type="match status" value="1"/>
</dbReference>
<evidence type="ECO:0000259" key="3">
    <source>
        <dbReference type="SMART" id="SM01119"/>
    </source>
</evidence>
<comment type="similarity">
    <text evidence="1">Belongs to the DSD1 family.</text>
</comment>
<gene>
    <name evidence="4" type="ORF">ENK44_01075</name>
</gene>
<dbReference type="PANTHER" id="PTHR28004">
    <property type="entry name" value="ZGC:162816-RELATED"/>
    <property type="match status" value="1"/>
</dbReference>
<dbReference type="SMART" id="SM01119">
    <property type="entry name" value="D-ser_dehydrat"/>
    <property type="match status" value="1"/>
</dbReference>
<sequence length="387" mass="42663">MVPDYSKFPPEHIPISLEALQKLHRQIDTPAVLIIEERMQKNIRSIQALANKTKCRLRPHIKTHKSAELAKRQLKAGAVGITVAKLGEAEVMQQAGIHDIFVANQIAHPHKIRRLLKLHRKGRVIIGLDHPRQIDLLRPVFTQNNKPLEVRIEIDSGLKRCGVQSKEALLGLANRITREPWLKLEGIFTHAGQAYGAASPEAIAHIGKEEGRIVAEAKGWLEEVGLQIETVSVGSTPTVNYSAQNEQVNEIRPGNYIFYDGIQMALGVCRPGQCALFVLATVISRPVPDRIVIDAGSKALNLDRGAHARFILNGYGMPVHHSGFLSGLSEEHGVIQIPPNTSLRIGDPLLILPNHACAVANLYEKYYLVDANLQIGETSVTARGRSQ</sequence>
<evidence type="ECO:0000256" key="2">
    <source>
        <dbReference type="ARBA" id="ARBA00023239"/>
    </source>
</evidence>
<dbReference type="InterPro" id="IPR042208">
    <property type="entry name" value="D-ser_dehydrat-like_sf"/>
</dbReference>
<dbReference type="InterPro" id="IPR029066">
    <property type="entry name" value="PLP-binding_barrel"/>
</dbReference>
<name>A0A7V4TYE8_CALAY</name>
<dbReference type="SUPFAM" id="SSF51419">
    <property type="entry name" value="PLP-binding barrel"/>
    <property type="match status" value="1"/>
</dbReference>
<proteinExistence type="inferred from homology"/>
<dbReference type="Pfam" id="PF01168">
    <property type="entry name" value="Ala_racemase_N"/>
    <property type="match status" value="1"/>
</dbReference>
<dbReference type="Gene3D" id="2.40.37.20">
    <property type="entry name" value="D-serine dehydratase-like domain"/>
    <property type="match status" value="1"/>
</dbReference>
<protein>
    <submittedName>
        <fullName evidence="4">D-TA family PLP-dependent enzyme</fullName>
    </submittedName>
</protein>
<evidence type="ECO:0000313" key="4">
    <source>
        <dbReference type="EMBL" id="HGY54268.1"/>
    </source>
</evidence>
<dbReference type="Proteomes" id="UP000885779">
    <property type="component" value="Unassembled WGS sequence"/>
</dbReference>
<dbReference type="PANTHER" id="PTHR28004:SF2">
    <property type="entry name" value="D-SERINE DEHYDRATASE"/>
    <property type="match status" value="1"/>
</dbReference>
<dbReference type="InterPro" id="IPR051466">
    <property type="entry name" value="D-amino_acid_metab_enzyme"/>
</dbReference>
<keyword evidence="2" id="KW-0456">Lyase</keyword>
<reference evidence="4" key="1">
    <citation type="journal article" date="2020" name="mSystems">
        <title>Genome- and Community-Level Interaction Insights into Carbon Utilization and Element Cycling Functions of Hydrothermarchaeota in Hydrothermal Sediment.</title>
        <authorList>
            <person name="Zhou Z."/>
            <person name="Liu Y."/>
            <person name="Xu W."/>
            <person name="Pan J."/>
            <person name="Luo Z.H."/>
            <person name="Li M."/>
        </authorList>
    </citation>
    <scope>NUCLEOTIDE SEQUENCE [LARGE SCALE GENOMIC DNA]</scope>
    <source>
        <strain evidence="4">HyVt-577</strain>
    </source>
</reference>
<dbReference type="AlphaFoldDB" id="A0A7V4TYE8"/>
<dbReference type="GO" id="GO:0036088">
    <property type="term" value="P:D-serine catabolic process"/>
    <property type="evidence" value="ECO:0007669"/>
    <property type="project" value="TreeGrafter"/>
</dbReference>
<dbReference type="InterPro" id="IPR026956">
    <property type="entry name" value="D-ser_dehydrat-like_dom"/>
</dbReference>
<dbReference type="EMBL" id="DRQG01000015">
    <property type="protein sequence ID" value="HGY54268.1"/>
    <property type="molecule type" value="Genomic_DNA"/>
</dbReference>
<dbReference type="InterPro" id="IPR001608">
    <property type="entry name" value="Ala_racemase_N"/>
</dbReference>
<organism evidence="4">
    <name type="scientific">Caldithrix abyssi</name>
    <dbReference type="NCBI Taxonomy" id="187145"/>
    <lineage>
        <taxon>Bacteria</taxon>
        <taxon>Pseudomonadati</taxon>
        <taxon>Calditrichota</taxon>
        <taxon>Calditrichia</taxon>
        <taxon>Calditrichales</taxon>
        <taxon>Calditrichaceae</taxon>
        <taxon>Caldithrix</taxon>
    </lineage>
</organism>
<accession>A0A7V4TYE8</accession>
<feature type="domain" description="D-serine dehydratase-like" evidence="3">
    <location>
        <begin position="275"/>
        <end position="370"/>
    </location>
</feature>